<proteinExistence type="predicted"/>
<sequence length="66" mass="7820">MSKEIEFFTFLLEQYAAYKNTTADKILKQLDDLKLTDYVISMYEMYHSEAIENAFADLDRLIAEKE</sequence>
<gene>
    <name evidence="1" type="ORF">HNP76_001922</name>
</gene>
<organism evidence="1 2">
    <name type="scientific">Treponema ruminis</name>
    <dbReference type="NCBI Taxonomy" id="744515"/>
    <lineage>
        <taxon>Bacteria</taxon>
        <taxon>Pseudomonadati</taxon>
        <taxon>Spirochaetota</taxon>
        <taxon>Spirochaetia</taxon>
        <taxon>Spirochaetales</taxon>
        <taxon>Treponemataceae</taxon>
        <taxon>Treponema</taxon>
    </lineage>
</organism>
<evidence type="ECO:0000313" key="1">
    <source>
        <dbReference type="EMBL" id="MBB5226541.1"/>
    </source>
</evidence>
<comment type="caution">
    <text evidence="1">The sequence shown here is derived from an EMBL/GenBank/DDBJ whole genome shotgun (WGS) entry which is preliminary data.</text>
</comment>
<dbReference type="Proteomes" id="UP000518887">
    <property type="component" value="Unassembled WGS sequence"/>
</dbReference>
<evidence type="ECO:0000313" key="2">
    <source>
        <dbReference type="Proteomes" id="UP000518887"/>
    </source>
</evidence>
<reference evidence="1 2" key="1">
    <citation type="submission" date="2020-08" db="EMBL/GenBank/DDBJ databases">
        <title>Genomic Encyclopedia of Type Strains, Phase IV (KMG-IV): sequencing the most valuable type-strain genomes for metagenomic binning, comparative biology and taxonomic classification.</title>
        <authorList>
            <person name="Goeker M."/>
        </authorList>
    </citation>
    <scope>NUCLEOTIDE SEQUENCE [LARGE SCALE GENOMIC DNA]</scope>
    <source>
        <strain evidence="1 2">DSM 103462</strain>
    </source>
</reference>
<dbReference type="InterPro" id="IPR024269">
    <property type="entry name" value="DUF3791"/>
</dbReference>
<evidence type="ECO:0008006" key="3">
    <source>
        <dbReference type="Google" id="ProtNLM"/>
    </source>
</evidence>
<dbReference type="Pfam" id="PF12668">
    <property type="entry name" value="DUF3791"/>
    <property type="match status" value="1"/>
</dbReference>
<name>A0A7W8G9Z4_9SPIR</name>
<dbReference type="RefSeq" id="WP_184659916.1">
    <property type="nucleotide sequence ID" value="NZ_CP031518.1"/>
</dbReference>
<keyword evidence="2" id="KW-1185">Reference proteome</keyword>
<dbReference type="AlphaFoldDB" id="A0A7W8G9Z4"/>
<protein>
    <recommendedName>
        <fullName evidence="3">DUF3791 domain-containing protein</fullName>
    </recommendedName>
</protein>
<dbReference type="EMBL" id="JACHFQ010000006">
    <property type="protein sequence ID" value="MBB5226541.1"/>
    <property type="molecule type" value="Genomic_DNA"/>
</dbReference>
<accession>A0A7W8G9Z4</accession>